<sequence>MKFKMLELDINIIVIFIISDCFKQCETLSLLPYGLSAGDQTLEKVDNRFAEISVNRFEFYGNTYSKLYINDDGVISFITPLDIFDVQGTWTSNTKPFICSYCTDINVQNGGDVFYHLRTDTTTISNITSDLRQYQEINSDYNPEWVFVATWDRVKSFGNNTGEGNGNTFQVIMASDGNTSVVIFQYQTLTWVIDERPDPDYPDEPVGIRTQVGFNSGNGADSFLYSDSGSEELLTIVSKSNVEDPGKFIYRVDTTVTELTQRDTTTQATTPETTTAEATTLETTTAQVTALETTTAQATTLETTTAQATTLETTTAQATTLETTTAQATTLETTTSQATTIETTTAQATTLETTTALASTLETTTSQATTIVTTTAQATTLATATTLAGAIAKATTTNLTPTTEVFVNNTATISSTAAKLLTVHFVLIGVAGVLLIILAVIFVIVYLKMKKIKPFKNVMQHNHVIKSVAPARTTHVHVHQSNGDINHTRFKIPRPKISNRVHVV</sequence>
<evidence type="ECO:0000313" key="4">
    <source>
        <dbReference type="Proteomes" id="UP001347796"/>
    </source>
</evidence>
<name>A0AAN8JP44_PATCE</name>
<keyword evidence="4" id="KW-1185">Reference proteome</keyword>
<feature type="transmembrane region" description="Helical" evidence="1">
    <location>
        <begin position="423"/>
        <end position="447"/>
    </location>
</feature>
<dbReference type="Pfam" id="PF06119">
    <property type="entry name" value="NIDO"/>
    <property type="match status" value="1"/>
</dbReference>
<evidence type="ECO:0000256" key="1">
    <source>
        <dbReference type="SAM" id="Phobius"/>
    </source>
</evidence>
<gene>
    <name evidence="3" type="ORF">SNE40_011821</name>
</gene>
<proteinExistence type="predicted"/>
<reference evidence="3 4" key="1">
    <citation type="submission" date="2024-01" db="EMBL/GenBank/DDBJ databases">
        <title>The genome of the rayed Mediterranean limpet Patella caerulea (Linnaeus, 1758).</title>
        <authorList>
            <person name="Anh-Thu Weber A."/>
            <person name="Halstead-Nussloch G."/>
        </authorList>
    </citation>
    <scope>NUCLEOTIDE SEQUENCE [LARGE SCALE GENOMIC DNA]</scope>
    <source>
        <strain evidence="3">AATW-2023a</strain>
        <tissue evidence="3">Whole specimen</tissue>
    </source>
</reference>
<feature type="domain" description="NIDO" evidence="2">
    <location>
        <begin position="100"/>
        <end position="255"/>
    </location>
</feature>
<protein>
    <recommendedName>
        <fullName evidence="2">NIDO domain-containing protein</fullName>
    </recommendedName>
</protein>
<evidence type="ECO:0000313" key="3">
    <source>
        <dbReference type="EMBL" id="KAK6179469.1"/>
    </source>
</evidence>
<comment type="caution">
    <text evidence="3">The sequence shown here is derived from an EMBL/GenBank/DDBJ whole genome shotgun (WGS) entry which is preliminary data.</text>
</comment>
<evidence type="ECO:0000259" key="2">
    <source>
        <dbReference type="PROSITE" id="PS51220"/>
    </source>
</evidence>
<dbReference type="PANTHER" id="PTHR13802:SF59">
    <property type="entry name" value="SUSHI DOMAIN-CONTAINING PROTEIN 2"/>
    <property type="match status" value="1"/>
</dbReference>
<dbReference type="SMART" id="SM00539">
    <property type="entry name" value="NIDO"/>
    <property type="match status" value="1"/>
</dbReference>
<organism evidence="3 4">
    <name type="scientific">Patella caerulea</name>
    <name type="common">Rayed Mediterranean limpet</name>
    <dbReference type="NCBI Taxonomy" id="87958"/>
    <lineage>
        <taxon>Eukaryota</taxon>
        <taxon>Metazoa</taxon>
        <taxon>Spiralia</taxon>
        <taxon>Lophotrochozoa</taxon>
        <taxon>Mollusca</taxon>
        <taxon>Gastropoda</taxon>
        <taxon>Patellogastropoda</taxon>
        <taxon>Patelloidea</taxon>
        <taxon>Patellidae</taxon>
        <taxon>Patella</taxon>
    </lineage>
</organism>
<dbReference type="InterPro" id="IPR051495">
    <property type="entry name" value="Epithelial_Barrier/Signaling"/>
</dbReference>
<dbReference type="EMBL" id="JAZGQO010000008">
    <property type="protein sequence ID" value="KAK6179469.1"/>
    <property type="molecule type" value="Genomic_DNA"/>
</dbReference>
<dbReference type="PANTHER" id="PTHR13802">
    <property type="entry name" value="MUCIN 4-RELATED"/>
    <property type="match status" value="1"/>
</dbReference>
<dbReference type="GO" id="GO:0007160">
    <property type="term" value="P:cell-matrix adhesion"/>
    <property type="evidence" value="ECO:0007669"/>
    <property type="project" value="InterPro"/>
</dbReference>
<accession>A0AAN8JP44</accession>
<dbReference type="Proteomes" id="UP001347796">
    <property type="component" value="Unassembled WGS sequence"/>
</dbReference>
<keyword evidence="1" id="KW-0472">Membrane</keyword>
<keyword evidence="1" id="KW-0812">Transmembrane</keyword>
<dbReference type="InterPro" id="IPR003886">
    <property type="entry name" value="NIDO_dom"/>
</dbReference>
<keyword evidence="1" id="KW-1133">Transmembrane helix</keyword>
<dbReference type="PROSITE" id="PS51220">
    <property type="entry name" value="NIDO"/>
    <property type="match status" value="1"/>
</dbReference>
<dbReference type="AlphaFoldDB" id="A0AAN8JP44"/>